<organism evidence="2 3">
    <name type="scientific">Acaulospora morrowiae</name>
    <dbReference type="NCBI Taxonomy" id="94023"/>
    <lineage>
        <taxon>Eukaryota</taxon>
        <taxon>Fungi</taxon>
        <taxon>Fungi incertae sedis</taxon>
        <taxon>Mucoromycota</taxon>
        <taxon>Glomeromycotina</taxon>
        <taxon>Glomeromycetes</taxon>
        <taxon>Diversisporales</taxon>
        <taxon>Acaulosporaceae</taxon>
        <taxon>Acaulospora</taxon>
    </lineage>
</organism>
<feature type="signal peptide" evidence="1">
    <location>
        <begin position="1"/>
        <end position="15"/>
    </location>
</feature>
<sequence length="62" mass="6853">FLFVVVCFLLGLTMAIVVTDAIDSGITTTFVALAEDPGALARTKPLLFEKFRQRWPRVVQGI</sequence>
<gene>
    <name evidence="2" type="ORF">AMORRO_LOCUS15621</name>
</gene>
<protein>
    <submittedName>
        <fullName evidence="2">6495_t:CDS:1</fullName>
    </submittedName>
</protein>
<accession>A0A9N9J2B5</accession>
<evidence type="ECO:0000256" key="1">
    <source>
        <dbReference type="SAM" id="SignalP"/>
    </source>
</evidence>
<dbReference type="Proteomes" id="UP000789342">
    <property type="component" value="Unassembled WGS sequence"/>
</dbReference>
<keyword evidence="3" id="KW-1185">Reference proteome</keyword>
<feature type="non-terminal residue" evidence="2">
    <location>
        <position position="62"/>
    </location>
</feature>
<evidence type="ECO:0000313" key="2">
    <source>
        <dbReference type="EMBL" id="CAG8756343.1"/>
    </source>
</evidence>
<dbReference type="AlphaFoldDB" id="A0A9N9J2B5"/>
<reference evidence="2" key="1">
    <citation type="submission" date="2021-06" db="EMBL/GenBank/DDBJ databases">
        <authorList>
            <person name="Kallberg Y."/>
            <person name="Tangrot J."/>
            <person name="Rosling A."/>
        </authorList>
    </citation>
    <scope>NUCLEOTIDE SEQUENCE</scope>
    <source>
        <strain evidence="2">CL551</strain>
    </source>
</reference>
<keyword evidence="1" id="KW-0732">Signal</keyword>
<comment type="caution">
    <text evidence="2">The sequence shown here is derived from an EMBL/GenBank/DDBJ whole genome shotgun (WGS) entry which is preliminary data.</text>
</comment>
<dbReference type="OrthoDB" id="44736at2759"/>
<feature type="chain" id="PRO_5040432711" evidence="1">
    <location>
        <begin position="16"/>
        <end position="62"/>
    </location>
</feature>
<name>A0A9N9J2B5_9GLOM</name>
<dbReference type="EMBL" id="CAJVPV010038240">
    <property type="protein sequence ID" value="CAG8756343.1"/>
    <property type="molecule type" value="Genomic_DNA"/>
</dbReference>
<evidence type="ECO:0000313" key="3">
    <source>
        <dbReference type="Proteomes" id="UP000789342"/>
    </source>
</evidence>
<proteinExistence type="predicted"/>